<protein>
    <submittedName>
        <fullName evidence="2">SFRICE_013479</fullName>
    </submittedName>
</protein>
<feature type="region of interest" description="Disordered" evidence="1">
    <location>
        <begin position="186"/>
        <end position="212"/>
    </location>
</feature>
<gene>
    <name evidence="2" type="ORF">SFRICE_013479</name>
</gene>
<feature type="compositionally biased region" description="Acidic residues" evidence="1">
    <location>
        <begin position="194"/>
        <end position="204"/>
    </location>
</feature>
<name>A0A2H1WGV1_SPOFR</name>
<reference evidence="2" key="1">
    <citation type="submission" date="2016-07" db="EMBL/GenBank/DDBJ databases">
        <authorList>
            <person name="Bretaudeau A."/>
        </authorList>
    </citation>
    <scope>NUCLEOTIDE SEQUENCE</scope>
    <source>
        <strain evidence="2">Rice</strain>
        <tissue evidence="2">Whole body</tissue>
    </source>
</reference>
<sequence length="212" mass="23668">MYFWKEVQFRDGPQTANCKRQHCCLQTQRAACGRGAQQPQTAAPVVFPRASGASHTARASKSHQTTTDKAQCRLQIMFQYLFPTPKATKAFARFGSRAGSSHLSGLNWSASGPHIGCRWMPCNETPQELPAGMGKCGRVIFWHEWAGLTGDHGFTENRRNGRMENGISNDIRDIIIHIGLRERTLFNSGRPPADNDDYDDDNDDESHNDMSA</sequence>
<evidence type="ECO:0000313" key="2">
    <source>
        <dbReference type="EMBL" id="SOQ52299.1"/>
    </source>
</evidence>
<dbReference type="EMBL" id="ODYU01008580">
    <property type="protein sequence ID" value="SOQ52299.1"/>
    <property type="molecule type" value="Genomic_DNA"/>
</dbReference>
<organism evidence="2">
    <name type="scientific">Spodoptera frugiperda</name>
    <name type="common">Fall armyworm</name>
    <dbReference type="NCBI Taxonomy" id="7108"/>
    <lineage>
        <taxon>Eukaryota</taxon>
        <taxon>Metazoa</taxon>
        <taxon>Ecdysozoa</taxon>
        <taxon>Arthropoda</taxon>
        <taxon>Hexapoda</taxon>
        <taxon>Insecta</taxon>
        <taxon>Pterygota</taxon>
        <taxon>Neoptera</taxon>
        <taxon>Endopterygota</taxon>
        <taxon>Lepidoptera</taxon>
        <taxon>Glossata</taxon>
        <taxon>Ditrysia</taxon>
        <taxon>Noctuoidea</taxon>
        <taxon>Noctuidae</taxon>
        <taxon>Amphipyrinae</taxon>
        <taxon>Spodoptera</taxon>
    </lineage>
</organism>
<dbReference type="AlphaFoldDB" id="A0A2H1WGV1"/>
<accession>A0A2H1WGV1</accession>
<proteinExistence type="predicted"/>
<evidence type="ECO:0000256" key="1">
    <source>
        <dbReference type="SAM" id="MobiDB-lite"/>
    </source>
</evidence>